<feature type="signal peptide" evidence="4">
    <location>
        <begin position="1"/>
        <end position="46"/>
    </location>
</feature>
<evidence type="ECO:0000256" key="4">
    <source>
        <dbReference type="SAM" id="SignalP"/>
    </source>
</evidence>
<proteinExistence type="inferred from homology"/>
<sequence length="528" mass="58646">MAATAWRCRHPQGRTTMTDVPLNLLRRHLLLGGAALALPASALAQAAPRAGTLKVAFLGLDTSDPHRHTGSIAVQQVYVETLTSIADDGTVKPFLATAWEISPDGKRYTFTIREGVRFHNGRLLTAEDVRANAVRVRDQVRGGWLSAPMRLVDTLEAPDARTFVMTMKEPYGPLLNLLSELWIVAPESEGWAQTIRQPIGTGPFRFGRWQPNVSFHAPAFAQYWQPGLPRAAAVEFSLRDASDLSLALRAGDLHIARVGYDKLASVRADPNLEVQFMKDTTWWFWSFNNRNPRPPFNDVRVRQAVSFMLDKPAFMRFVAGEAGVVTNQMAAPGQFFWDKAMHDADAHAAPNEDRARALLREAGVNPANTPCRIVSWQSAYAEIAVQAMRKLGFQVEHLALDDIGAQRRLGQYDWDLAPFASGPRADIFLRFVRLMSDGPNVGLWGGTRDAEFDRLVRSAIASVDLDQRRRLYLAAWQRALDNYYTVVIGHAPEPIVNRREVTGYAPGFTWGQHRVDGGLAFGALAARG</sequence>
<keyword evidence="7" id="KW-1185">Reference proteome</keyword>
<feature type="domain" description="Solute-binding protein family 5" evidence="5">
    <location>
        <begin position="90"/>
        <end position="419"/>
    </location>
</feature>
<reference evidence="6 7" key="1">
    <citation type="submission" date="2020-03" db="EMBL/GenBank/DDBJ databases">
        <title>Roseomonas selenitidurans sp. nov. isolated from urban soil.</title>
        <authorList>
            <person name="Liu H."/>
        </authorList>
    </citation>
    <scope>NUCLEOTIDE SEQUENCE [LARGE SCALE GENOMIC DNA]</scope>
    <source>
        <strain evidence="6 7">BU-1</strain>
    </source>
</reference>
<evidence type="ECO:0000256" key="2">
    <source>
        <dbReference type="ARBA" id="ARBA00005695"/>
    </source>
</evidence>
<dbReference type="Pfam" id="PF00496">
    <property type="entry name" value="SBP_bac_5"/>
    <property type="match status" value="1"/>
</dbReference>
<evidence type="ECO:0000256" key="3">
    <source>
        <dbReference type="ARBA" id="ARBA00022729"/>
    </source>
</evidence>
<gene>
    <name evidence="6" type="ORF">HEQ75_26675</name>
</gene>
<dbReference type="Proteomes" id="UP000787635">
    <property type="component" value="Unassembled WGS sequence"/>
</dbReference>
<protein>
    <submittedName>
        <fullName evidence="6">ABC transporter substrate-binding protein</fullName>
    </submittedName>
</protein>
<dbReference type="EMBL" id="JAAVNE010000087">
    <property type="protein sequence ID" value="NKC34465.1"/>
    <property type="molecule type" value="Genomic_DNA"/>
</dbReference>
<dbReference type="InterPro" id="IPR039424">
    <property type="entry name" value="SBP_5"/>
</dbReference>
<evidence type="ECO:0000259" key="5">
    <source>
        <dbReference type="Pfam" id="PF00496"/>
    </source>
</evidence>
<evidence type="ECO:0000313" key="7">
    <source>
        <dbReference type="Proteomes" id="UP000787635"/>
    </source>
</evidence>
<dbReference type="Gene3D" id="3.40.190.10">
    <property type="entry name" value="Periplasmic binding protein-like II"/>
    <property type="match status" value="1"/>
</dbReference>
<keyword evidence="3 4" id="KW-0732">Signal</keyword>
<comment type="subcellular location">
    <subcellularLocation>
        <location evidence="1">Periplasm</location>
    </subcellularLocation>
</comment>
<dbReference type="Gene3D" id="3.10.105.10">
    <property type="entry name" value="Dipeptide-binding Protein, Domain 3"/>
    <property type="match status" value="1"/>
</dbReference>
<dbReference type="CDD" id="cd00995">
    <property type="entry name" value="PBP2_NikA_DppA_OppA_like"/>
    <property type="match status" value="1"/>
</dbReference>
<evidence type="ECO:0000256" key="1">
    <source>
        <dbReference type="ARBA" id="ARBA00004418"/>
    </source>
</evidence>
<dbReference type="Gene3D" id="3.90.76.10">
    <property type="entry name" value="Dipeptide-binding Protein, Domain 1"/>
    <property type="match status" value="1"/>
</dbReference>
<dbReference type="PANTHER" id="PTHR30290:SF38">
    <property type="entry name" value="D,D-DIPEPTIDE-BINDING PERIPLASMIC PROTEIN DDPA-RELATED"/>
    <property type="match status" value="1"/>
</dbReference>
<evidence type="ECO:0000313" key="6">
    <source>
        <dbReference type="EMBL" id="NKC34465.1"/>
    </source>
</evidence>
<dbReference type="InterPro" id="IPR030678">
    <property type="entry name" value="Peptide/Ni-bd"/>
</dbReference>
<comment type="similarity">
    <text evidence="2">Belongs to the bacterial solute-binding protein 5 family.</text>
</comment>
<accession>A0ABX1EHX5</accession>
<organism evidence="6 7">
    <name type="scientific">Falsiroseomonas selenitidurans</name>
    <dbReference type="NCBI Taxonomy" id="2716335"/>
    <lineage>
        <taxon>Bacteria</taxon>
        <taxon>Pseudomonadati</taxon>
        <taxon>Pseudomonadota</taxon>
        <taxon>Alphaproteobacteria</taxon>
        <taxon>Acetobacterales</taxon>
        <taxon>Roseomonadaceae</taxon>
        <taxon>Falsiroseomonas</taxon>
    </lineage>
</organism>
<dbReference type="SUPFAM" id="SSF53850">
    <property type="entry name" value="Periplasmic binding protein-like II"/>
    <property type="match status" value="1"/>
</dbReference>
<name>A0ABX1EHX5_9PROT</name>
<feature type="chain" id="PRO_5046796538" evidence="4">
    <location>
        <begin position="47"/>
        <end position="528"/>
    </location>
</feature>
<dbReference type="PIRSF" id="PIRSF002741">
    <property type="entry name" value="MppA"/>
    <property type="match status" value="1"/>
</dbReference>
<dbReference type="InterPro" id="IPR000914">
    <property type="entry name" value="SBP_5_dom"/>
</dbReference>
<dbReference type="PANTHER" id="PTHR30290">
    <property type="entry name" value="PERIPLASMIC BINDING COMPONENT OF ABC TRANSPORTER"/>
    <property type="match status" value="1"/>
</dbReference>
<comment type="caution">
    <text evidence="6">The sequence shown here is derived from an EMBL/GenBank/DDBJ whole genome shotgun (WGS) entry which is preliminary data.</text>
</comment>